<dbReference type="Proteomes" id="UP000480185">
    <property type="component" value="Unassembled WGS sequence"/>
</dbReference>
<name>A0A6G1X7H6_9BACI</name>
<dbReference type="OrthoDB" id="2691639at2"/>
<protein>
    <submittedName>
        <fullName evidence="2">IDEAL domain-containing protein</fullName>
    </submittedName>
</protein>
<reference evidence="2 3" key="1">
    <citation type="submission" date="2019-11" db="EMBL/GenBank/DDBJ databases">
        <authorList>
            <person name="Li J."/>
        </authorList>
    </citation>
    <scope>NUCLEOTIDE SEQUENCE [LARGE SCALE GENOMIC DNA]</scope>
    <source>
        <strain evidence="2 3">J4</strain>
    </source>
</reference>
<keyword evidence="3" id="KW-1185">Reference proteome</keyword>
<accession>A0A6G1X7H6</accession>
<gene>
    <name evidence="2" type="ORF">GH754_11315</name>
</gene>
<dbReference type="EMBL" id="WJNH01000007">
    <property type="protein sequence ID" value="MRG86897.1"/>
    <property type="molecule type" value="Genomic_DNA"/>
</dbReference>
<dbReference type="Gene3D" id="4.10.810.10">
    <property type="entry name" value="Virus Scaffolding Protein, Chain A"/>
    <property type="match status" value="1"/>
</dbReference>
<organism evidence="2 3">
    <name type="scientific">Salinibacillus xinjiangensis</name>
    <dbReference type="NCBI Taxonomy" id="1229268"/>
    <lineage>
        <taxon>Bacteria</taxon>
        <taxon>Bacillati</taxon>
        <taxon>Bacillota</taxon>
        <taxon>Bacilli</taxon>
        <taxon>Bacillales</taxon>
        <taxon>Bacillaceae</taxon>
        <taxon>Salinibacillus</taxon>
    </lineage>
</organism>
<evidence type="ECO:0000313" key="3">
    <source>
        <dbReference type="Proteomes" id="UP000480185"/>
    </source>
</evidence>
<dbReference type="InterPro" id="IPR027393">
    <property type="entry name" value="Virus_scaffolding_prot_C"/>
</dbReference>
<dbReference type="InterPro" id="IPR014957">
    <property type="entry name" value="IDEAL_dom"/>
</dbReference>
<comment type="caution">
    <text evidence="2">The sequence shown here is derived from an EMBL/GenBank/DDBJ whole genome shotgun (WGS) entry which is preliminary data.</text>
</comment>
<proteinExistence type="predicted"/>
<sequence>MKKQKTSYILVKYKNCSPQPFRAKKEIPYEIKLAARLFLDESMFNWQKARLERQINSAIDLGDRNQFEELSIKYQPYIKE</sequence>
<evidence type="ECO:0000313" key="2">
    <source>
        <dbReference type="EMBL" id="MRG86897.1"/>
    </source>
</evidence>
<evidence type="ECO:0000259" key="1">
    <source>
        <dbReference type="SMART" id="SM00914"/>
    </source>
</evidence>
<feature type="domain" description="IDEAL" evidence="1">
    <location>
        <begin position="38"/>
        <end position="74"/>
    </location>
</feature>
<dbReference type="Pfam" id="PF08858">
    <property type="entry name" value="IDEAL"/>
    <property type="match status" value="1"/>
</dbReference>
<dbReference type="AlphaFoldDB" id="A0A6G1X7H6"/>
<dbReference type="RefSeq" id="WP_153728802.1">
    <property type="nucleotide sequence ID" value="NZ_WJNH01000007.1"/>
</dbReference>
<dbReference type="SMART" id="SM00914">
    <property type="entry name" value="IDEAL"/>
    <property type="match status" value="1"/>
</dbReference>